<dbReference type="GO" id="GO:0000162">
    <property type="term" value="P:L-tryptophan biosynthetic process"/>
    <property type="evidence" value="ECO:0007669"/>
    <property type="project" value="UniProtKB-UniRule"/>
</dbReference>
<evidence type="ECO:0000313" key="12">
    <source>
        <dbReference type="Proteomes" id="UP000485484"/>
    </source>
</evidence>
<dbReference type="Pfam" id="PF00697">
    <property type="entry name" value="PRAI"/>
    <property type="match status" value="1"/>
</dbReference>
<sequence>MKIKICGLRQPRELDWARELGADLVGFNFYPASPRYLAAEALEKMAAAGPGPLRAGVFVNPGWEELGALVRAAGLDLVQLHGDESPDFCRRVRSELGRPVIKAFRLGGSLGPASLAAYLGAADYFLLDGGAAPGLYGGGGRSFPWDLAAPFKALGVPFFLAGGLTPENVAAAIERVAPYGVDVASGVESAPGRKSRFKMEAFIRAARSAAGD</sequence>
<dbReference type="HAMAP" id="MF_00135">
    <property type="entry name" value="PRAI"/>
    <property type="match status" value="1"/>
</dbReference>
<proteinExistence type="inferred from homology"/>
<comment type="pathway">
    <text evidence="2 9">Amino-acid biosynthesis; L-tryptophan biosynthesis; L-tryptophan from chorismate: step 3/5.</text>
</comment>
<keyword evidence="5 9" id="KW-0028">Amino-acid biosynthesis</keyword>
<evidence type="ECO:0000256" key="2">
    <source>
        <dbReference type="ARBA" id="ARBA00004664"/>
    </source>
</evidence>
<dbReference type="InterPro" id="IPR011060">
    <property type="entry name" value="RibuloseP-bd_barrel"/>
</dbReference>
<dbReference type="UniPathway" id="UPA00035">
    <property type="reaction ID" value="UER00042"/>
</dbReference>
<dbReference type="InterPro" id="IPR001240">
    <property type="entry name" value="PRAI_dom"/>
</dbReference>
<dbReference type="Gene3D" id="3.20.20.70">
    <property type="entry name" value="Aldolase class I"/>
    <property type="match status" value="1"/>
</dbReference>
<reference evidence="11 12" key="1">
    <citation type="submission" date="2017-02" db="EMBL/GenBank/DDBJ databases">
        <title>Delving into the versatile metabolic prowess of the omnipresent phylum Bacteroidetes.</title>
        <authorList>
            <person name="Nobu M.K."/>
            <person name="Mei R."/>
            <person name="Narihiro T."/>
            <person name="Kuroda K."/>
            <person name="Liu W.-T."/>
        </authorList>
    </citation>
    <scope>NUCLEOTIDE SEQUENCE [LARGE SCALE GENOMIC DNA]</scope>
    <source>
        <strain evidence="11">ADurb.Bin417</strain>
    </source>
</reference>
<dbReference type="PANTHER" id="PTHR42894:SF1">
    <property type="entry name" value="N-(5'-PHOSPHORIBOSYL)ANTHRANILATE ISOMERASE"/>
    <property type="match status" value="1"/>
</dbReference>
<evidence type="ECO:0000256" key="9">
    <source>
        <dbReference type="HAMAP-Rule" id="MF_00135"/>
    </source>
</evidence>
<evidence type="ECO:0000256" key="6">
    <source>
        <dbReference type="ARBA" id="ARBA00022822"/>
    </source>
</evidence>
<dbReference type="SUPFAM" id="SSF51366">
    <property type="entry name" value="Ribulose-phoshate binding barrel"/>
    <property type="match status" value="1"/>
</dbReference>
<evidence type="ECO:0000256" key="3">
    <source>
        <dbReference type="ARBA" id="ARBA00012572"/>
    </source>
</evidence>
<evidence type="ECO:0000313" key="11">
    <source>
        <dbReference type="EMBL" id="OPZ93893.1"/>
    </source>
</evidence>
<comment type="catalytic activity">
    <reaction evidence="1 9">
        <text>N-(5-phospho-beta-D-ribosyl)anthranilate = 1-(2-carboxyphenylamino)-1-deoxy-D-ribulose 5-phosphate</text>
        <dbReference type="Rhea" id="RHEA:21540"/>
        <dbReference type="ChEBI" id="CHEBI:18277"/>
        <dbReference type="ChEBI" id="CHEBI:58613"/>
        <dbReference type="EC" id="5.3.1.24"/>
    </reaction>
</comment>
<dbReference type="AlphaFoldDB" id="A0A1V5MKW9"/>
<dbReference type="Proteomes" id="UP000485484">
    <property type="component" value="Unassembled WGS sequence"/>
</dbReference>
<accession>A0A1V5MKW9</accession>
<dbReference type="PANTHER" id="PTHR42894">
    <property type="entry name" value="N-(5'-PHOSPHORIBOSYL)ANTHRANILATE ISOMERASE"/>
    <property type="match status" value="1"/>
</dbReference>
<dbReference type="EC" id="5.3.1.24" evidence="3 9"/>
<evidence type="ECO:0000256" key="1">
    <source>
        <dbReference type="ARBA" id="ARBA00001164"/>
    </source>
</evidence>
<evidence type="ECO:0000256" key="8">
    <source>
        <dbReference type="ARBA" id="ARBA00023235"/>
    </source>
</evidence>
<keyword evidence="6 9" id="KW-0822">Tryptophan biosynthesis</keyword>
<dbReference type="InterPro" id="IPR044643">
    <property type="entry name" value="TrpF_fam"/>
</dbReference>
<evidence type="ECO:0000256" key="7">
    <source>
        <dbReference type="ARBA" id="ARBA00023141"/>
    </source>
</evidence>
<gene>
    <name evidence="9 11" type="primary">trpF</name>
    <name evidence="11" type="ORF">BWY73_00037</name>
</gene>
<feature type="domain" description="N-(5'phosphoribosyl) anthranilate isomerase (PRAI)" evidence="10">
    <location>
        <begin position="3"/>
        <end position="204"/>
    </location>
</feature>
<organism evidence="11 12">
    <name type="scientific">candidate division TA06 bacterium ADurb.Bin417</name>
    <dbReference type="NCBI Taxonomy" id="1852828"/>
    <lineage>
        <taxon>Bacteria</taxon>
        <taxon>Bacteria division TA06</taxon>
    </lineage>
</organism>
<keyword evidence="8 9" id="KW-0413">Isomerase</keyword>
<evidence type="ECO:0000259" key="10">
    <source>
        <dbReference type="Pfam" id="PF00697"/>
    </source>
</evidence>
<keyword evidence="7 9" id="KW-0057">Aromatic amino acid biosynthesis</keyword>
<name>A0A1V5MKW9_UNCT6</name>
<dbReference type="EMBL" id="MWAK01000003">
    <property type="protein sequence ID" value="OPZ93893.1"/>
    <property type="molecule type" value="Genomic_DNA"/>
</dbReference>
<dbReference type="CDD" id="cd00405">
    <property type="entry name" value="PRAI"/>
    <property type="match status" value="1"/>
</dbReference>
<evidence type="ECO:0000256" key="4">
    <source>
        <dbReference type="ARBA" id="ARBA00022272"/>
    </source>
</evidence>
<dbReference type="GO" id="GO:0004640">
    <property type="term" value="F:phosphoribosylanthranilate isomerase activity"/>
    <property type="evidence" value="ECO:0007669"/>
    <property type="project" value="UniProtKB-UniRule"/>
</dbReference>
<comment type="caution">
    <text evidence="11">The sequence shown here is derived from an EMBL/GenBank/DDBJ whole genome shotgun (WGS) entry which is preliminary data.</text>
</comment>
<evidence type="ECO:0000256" key="5">
    <source>
        <dbReference type="ARBA" id="ARBA00022605"/>
    </source>
</evidence>
<comment type="similarity">
    <text evidence="9">Belongs to the TrpF family.</text>
</comment>
<dbReference type="InterPro" id="IPR013785">
    <property type="entry name" value="Aldolase_TIM"/>
</dbReference>
<protein>
    <recommendedName>
        <fullName evidence="4 9">N-(5'-phosphoribosyl)anthranilate isomerase</fullName>
        <shortName evidence="9">PRAI</shortName>
        <ecNumber evidence="3 9">5.3.1.24</ecNumber>
    </recommendedName>
</protein>